<organism evidence="2 3">
    <name type="scientific">Austropuccinia psidii MF-1</name>
    <dbReference type="NCBI Taxonomy" id="1389203"/>
    <lineage>
        <taxon>Eukaryota</taxon>
        <taxon>Fungi</taxon>
        <taxon>Dikarya</taxon>
        <taxon>Basidiomycota</taxon>
        <taxon>Pucciniomycotina</taxon>
        <taxon>Pucciniomycetes</taxon>
        <taxon>Pucciniales</taxon>
        <taxon>Sphaerophragmiaceae</taxon>
        <taxon>Austropuccinia</taxon>
    </lineage>
</organism>
<feature type="compositionally biased region" description="Basic and acidic residues" evidence="1">
    <location>
        <begin position="67"/>
        <end position="82"/>
    </location>
</feature>
<comment type="caution">
    <text evidence="2">The sequence shown here is derived from an EMBL/GenBank/DDBJ whole genome shotgun (WGS) entry which is preliminary data.</text>
</comment>
<sequence length="94" mass="10986">MWNCFLYITNLGVLVSRSGDWGERALIHNFRKGLDSRILDKFSSHPSRIDYLQDLMDNSLELDPRYSERQKENSHFQEKNPEACKSVSSHPQDS</sequence>
<gene>
    <name evidence="2" type="ORF">O181_068482</name>
</gene>
<feature type="region of interest" description="Disordered" evidence="1">
    <location>
        <begin position="67"/>
        <end position="94"/>
    </location>
</feature>
<dbReference type="AlphaFoldDB" id="A0A9Q3F2I9"/>
<dbReference type="OrthoDB" id="3884315at2759"/>
<dbReference type="Proteomes" id="UP000765509">
    <property type="component" value="Unassembled WGS sequence"/>
</dbReference>
<name>A0A9Q3F2I9_9BASI</name>
<proteinExistence type="predicted"/>
<evidence type="ECO:0000313" key="3">
    <source>
        <dbReference type="Proteomes" id="UP000765509"/>
    </source>
</evidence>
<protein>
    <submittedName>
        <fullName evidence="2">Uncharacterized protein</fullName>
    </submittedName>
</protein>
<keyword evidence="3" id="KW-1185">Reference proteome</keyword>
<evidence type="ECO:0000256" key="1">
    <source>
        <dbReference type="SAM" id="MobiDB-lite"/>
    </source>
</evidence>
<evidence type="ECO:0000313" key="2">
    <source>
        <dbReference type="EMBL" id="MBW0528767.1"/>
    </source>
</evidence>
<dbReference type="EMBL" id="AVOT02034615">
    <property type="protein sequence ID" value="MBW0528767.1"/>
    <property type="molecule type" value="Genomic_DNA"/>
</dbReference>
<reference evidence="2" key="1">
    <citation type="submission" date="2021-03" db="EMBL/GenBank/DDBJ databases">
        <title>Draft genome sequence of rust myrtle Austropuccinia psidii MF-1, a brazilian biotype.</title>
        <authorList>
            <person name="Quecine M.C."/>
            <person name="Pachon D.M.R."/>
            <person name="Bonatelli M.L."/>
            <person name="Correr F.H."/>
            <person name="Franceschini L.M."/>
            <person name="Leite T.F."/>
            <person name="Margarido G.R.A."/>
            <person name="Almeida C.A."/>
            <person name="Ferrarezi J.A."/>
            <person name="Labate C.A."/>
        </authorList>
    </citation>
    <scope>NUCLEOTIDE SEQUENCE</scope>
    <source>
        <strain evidence="2">MF-1</strain>
    </source>
</reference>
<accession>A0A9Q3F2I9</accession>